<dbReference type="SUPFAM" id="SSF55961">
    <property type="entry name" value="Bet v1-like"/>
    <property type="match status" value="1"/>
</dbReference>
<evidence type="ECO:0000313" key="1">
    <source>
        <dbReference type="EMBL" id="SNZ02470.1"/>
    </source>
</evidence>
<dbReference type="OrthoDB" id="66844at2157"/>
<gene>
    <name evidence="1" type="ORF">SAMN06269185_0030</name>
</gene>
<dbReference type="PANTHER" id="PTHR36166:SF1">
    <property type="entry name" value="SRPBCC DOMAIN-CONTAINING PROTEIN"/>
    <property type="match status" value="1"/>
</dbReference>
<dbReference type="Gene3D" id="3.30.530.20">
    <property type="match status" value="1"/>
</dbReference>
<protein>
    <recommendedName>
        <fullName evidence="3">Polyketide cyclase / dehydrase and lipid transport</fullName>
    </recommendedName>
</protein>
<evidence type="ECO:0008006" key="3">
    <source>
        <dbReference type="Google" id="ProtNLM"/>
    </source>
</evidence>
<dbReference type="Proteomes" id="UP000219453">
    <property type="component" value="Unassembled WGS sequence"/>
</dbReference>
<dbReference type="Pfam" id="PF10604">
    <property type="entry name" value="Polyketide_cyc2"/>
    <property type="match status" value="1"/>
</dbReference>
<dbReference type="InterPro" id="IPR023393">
    <property type="entry name" value="START-like_dom_sf"/>
</dbReference>
<name>A0A285MZ29_NATPI</name>
<dbReference type="InterPro" id="IPR019587">
    <property type="entry name" value="Polyketide_cyclase/dehydratase"/>
</dbReference>
<evidence type="ECO:0000313" key="2">
    <source>
        <dbReference type="Proteomes" id="UP000219453"/>
    </source>
</evidence>
<keyword evidence="2" id="KW-1185">Reference proteome</keyword>
<accession>A0A285MZ29</accession>
<organism evidence="1 2">
    <name type="scientific">Natronoarchaeum philippinense</name>
    <dbReference type="NCBI Taxonomy" id="558529"/>
    <lineage>
        <taxon>Archaea</taxon>
        <taxon>Methanobacteriati</taxon>
        <taxon>Methanobacteriota</taxon>
        <taxon>Stenosarchaea group</taxon>
        <taxon>Halobacteria</taxon>
        <taxon>Halobacteriales</taxon>
        <taxon>Natronoarchaeaceae</taxon>
    </lineage>
</organism>
<dbReference type="RefSeq" id="WP_097007101.1">
    <property type="nucleotide sequence ID" value="NZ_OBEJ01000001.1"/>
</dbReference>
<dbReference type="CDD" id="cd07822">
    <property type="entry name" value="SRPBCC_4"/>
    <property type="match status" value="1"/>
</dbReference>
<dbReference type="EMBL" id="OBEJ01000001">
    <property type="protein sequence ID" value="SNZ02470.1"/>
    <property type="molecule type" value="Genomic_DNA"/>
</dbReference>
<proteinExistence type="predicted"/>
<dbReference type="PANTHER" id="PTHR36166">
    <property type="entry name" value="CHROMOSOME 9, WHOLE GENOME SHOTGUN SEQUENCE"/>
    <property type="match status" value="1"/>
</dbReference>
<sequence>MRTIESAIEIDARPSVVWNVLTDFESYVEWNSFMPRVSGEARAGSRLDLKIDPPGAREYTSTPKITAVEESRRLVWLGRVGFPHLFDERHTFYLEPIGDDKPIDGATRFRHHVVFGGVLVPLLLREDAVRRGVDEMSVALKRRVERRAPVRA</sequence>
<dbReference type="AlphaFoldDB" id="A0A285MZ29"/>
<reference evidence="1 2" key="1">
    <citation type="submission" date="2017-09" db="EMBL/GenBank/DDBJ databases">
        <authorList>
            <person name="Ehlers B."/>
            <person name="Leendertz F.H."/>
        </authorList>
    </citation>
    <scope>NUCLEOTIDE SEQUENCE [LARGE SCALE GENOMIC DNA]</scope>
    <source>
        <strain evidence="1 2">DSM 27208</strain>
    </source>
</reference>